<sequence>MLRTKIHIVLSAIGAILGLSAFVCFCIVYANIEAGMWALLSGIHASLTLMLHCHYLKESLHVNFSRRALQYIGDFGMFGFVTGTALTLFYIFLEVYYGTAVMPIETSIVIRLVWSFMMMKWGFMLYYFTRKYIQTYNDHQLFQENPNIEETADLLYSHVLCPIFYPPCLNTAPCAELTDSPFARFQELPPLASIARPVLALSLPPGFTRMLS</sequence>
<evidence type="ECO:0000313" key="2">
    <source>
        <dbReference type="Proteomes" id="UP001064048"/>
    </source>
</evidence>
<evidence type="ECO:0000313" key="1">
    <source>
        <dbReference type="EMBL" id="KAI8432357.1"/>
    </source>
</evidence>
<dbReference type="EMBL" id="CM046107">
    <property type="protein sequence ID" value="KAI8432357.1"/>
    <property type="molecule type" value="Genomic_DNA"/>
</dbReference>
<organism evidence="1 2">
    <name type="scientific">Choristoneura fumiferana</name>
    <name type="common">Spruce budworm moth</name>
    <name type="synonym">Archips fumiferana</name>
    <dbReference type="NCBI Taxonomy" id="7141"/>
    <lineage>
        <taxon>Eukaryota</taxon>
        <taxon>Metazoa</taxon>
        <taxon>Ecdysozoa</taxon>
        <taxon>Arthropoda</taxon>
        <taxon>Hexapoda</taxon>
        <taxon>Insecta</taxon>
        <taxon>Pterygota</taxon>
        <taxon>Neoptera</taxon>
        <taxon>Endopterygota</taxon>
        <taxon>Lepidoptera</taxon>
        <taxon>Glossata</taxon>
        <taxon>Ditrysia</taxon>
        <taxon>Tortricoidea</taxon>
        <taxon>Tortricidae</taxon>
        <taxon>Tortricinae</taxon>
        <taxon>Choristoneura</taxon>
    </lineage>
</organism>
<proteinExistence type="predicted"/>
<accession>A0ACC0K7E9</accession>
<keyword evidence="2" id="KW-1185">Reference proteome</keyword>
<comment type="caution">
    <text evidence="1">The sequence shown here is derived from an EMBL/GenBank/DDBJ whole genome shotgun (WGS) entry which is preliminary data.</text>
</comment>
<dbReference type="Proteomes" id="UP001064048">
    <property type="component" value="Chromosome 7"/>
</dbReference>
<name>A0ACC0K7E9_CHOFU</name>
<gene>
    <name evidence="1" type="ORF">MSG28_004765</name>
</gene>
<protein>
    <submittedName>
        <fullName evidence="1">Uncharacterized protein</fullName>
    </submittedName>
</protein>
<reference evidence="1 2" key="1">
    <citation type="journal article" date="2022" name="Genome Biol. Evol.">
        <title>The Spruce Budworm Genome: Reconstructing the Evolutionary History of Antifreeze Proteins.</title>
        <authorList>
            <person name="Beliveau C."/>
            <person name="Gagne P."/>
            <person name="Picq S."/>
            <person name="Vernygora O."/>
            <person name="Keeling C.I."/>
            <person name="Pinkney K."/>
            <person name="Doucet D."/>
            <person name="Wen F."/>
            <person name="Johnston J.S."/>
            <person name="Maaroufi H."/>
            <person name="Boyle B."/>
            <person name="Laroche J."/>
            <person name="Dewar K."/>
            <person name="Juretic N."/>
            <person name="Blackburn G."/>
            <person name="Nisole A."/>
            <person name="Brunet B."/>
            <person name="Brandao M."/>
            <person name="Lumley L."/>
            <person name="Duan J."/>
            <person name="Quan G."/>
            <person name="Lucarotti C.J."/>
            <person name="Roe A.D."/>
            <person name="Sperling F.A.H."/>
            <person name="Levesque R.C."/>
            <person name="Cusson M."/>
        </authorList>
    </citation>
    <scope>NUCLEOTIDE SEQUENCE [LARGE SCALE GENOMIC DNA]</scope>
    <source>
        <strain evidence="1">Glfc:IPQL:Cfum</strain>
    </source>
</reference>
<feature type="non-terminal residue" evidence="1">
    <location>
        <position position="212"/>
    </location>
</feature>